<protein>
    <submittedName>
        <fullName evidence="2">YtkA-like</fullName>
    </submittedName>
</protein>
<dbReference type="AlphaFoldDB" id="A0A1Y5Y0V3"/>
<keyword evidence="3" id="KW-1185">Reference proteome</keyword>
<dbReference type="InterPro" id="IPR032693">
    <property type="entry name" value="YtkA-like_dom"/>
</dbReference>
<feature type="domain" description="YtkA-like" evidence="1">
    <location>
        <begin position="36"/>
        <end position="112"/>
    </location>
</feature>
<dbReference type="Pfam" id="PF13115">
    <property type="entry name" value="YtkA"/>
    <property type="match status" value="1"/>
</dbReference>
<evidence type="ECO:0000313" key="2">
    <source>
        <dbReference type="EMBL" id="SMD23403.1"/>
    </source>
</evidence>
<name>A0A1Y5Y0V3_KIBAR</name>
<evidence type="ECO:0000259" key="1">
    <source>
        <dbReference type="Pfam" id="PF13115"/>
    </source>
</evidence>
<dbReference type="EMBL" id="FWXV01000009">
    <property type="protein sequence ID" value="SMD23403.1"/>
    <property type="molecule type" value="Genomic_DNA"/>
</dbReference>
<gene>
    <name evidence="2" type="ORF">SAMN05661093_07953</name>
</gene>
<organism evidence="2 3">
    <name type="scientific">Kibdelosporangium aridum</name>
    <dbReference type="NCBI Taxonomy" id="2030"/>
    <lineage>
        <taxon>Bacteria</taxon>
        <taxon>Bacillati</taxon>
        <taxon>Actinomycetota</taxon>
        <taxon>Actinomycetes</taxon>
        <taxon>Pseudonocardiales</taxon>
        <taxon>Pseudonocardiaceae</taxon>
        <taxon>Kibdelosporangium</taxon>
    </lineage>
</organism>
<reference evidence="2 3" key="1">
    <citation type="submission" date="2017-04" db="EMBL/GenBank/DDBJ databases">
        <authorList>
            <person name="Afonso C.L."/>
            <person name="Miller P.J."/>
            <person name="Scott M.A."/>
            <person name="Spackman E."/>
            <person name="Goraichik I."/>
            <person name="Dimitrov K.M."/>
            <person name="Suarez D.L."/>
            <person name="Swayne D.E."/>
        </authorList>
    </citation>
    <scope>NUCLEOTIDE SEQUENCE [LARGE SCALE GENOMIC DNA]</scope>
    <source>
        <strain evidence="2 3">DSM 43828</strain>
    </source>
</reference>
<dbReference type="OrthoDB" id="3695826at2"/>
<proteinExistence type="predicted"/>
<sequence length="126" mass="13272">MKIILTALGAVIVAAAALLLWPRSGDTHQLLADTARYSFKVAAQPLKPGGNSLDIEITDRTGNPATGDVTVEPAMPQMGHALSPITAAPTQPGHFRVDNVDLPMAGQWEITVSLGTDRVVIPLLLN</sequence>
<dbReference type="RefSeq" id="WP_084432255.1">
    <property type="nucleotide sequence ID" value="NZ_FWXV01000009.1"/>
</dbReference>
<dbReference type="Proteomes" id="UP000192674">
    <property type="component" value="Unassembled WGS sequence"/>
</dbReference>
<evidence type="ECO:0000313" key="3">
    <source>
        <dbReference type="Proteomes" id="UP000192674"/>
    </source>
</evidence>
<accession>A0A1Y5Y0V3</accession>